<evidence type="ECO:0000256" key="9">
    <source>
        <dbReference type="ARBA" id="ARBA00023136"/>
    </source>
</evidence>
<dbReference type="Pfam" id="PF01203">
    <property type="entry name" value="T2SSN"/>
    <property type="match status" value="1"/>
</dbReference>
<organism evidence="12 13">
    <name type="scientific">Thalassotalea nanhaiensis</name>
    <dbReference type="NCBI Taxonomy" id="3065648"/>
    <lineage>
        <taxon>Bacteria</taxon>
        <taxon>Pseudomonadati</taxon>
        <taxon>Pseudomonadota</taxon>
        <taxon>Gammaproteobacteria</taxon>
        <taxon>Alteromonadales</taxon>
        <taxon>Colwelliaceae</taxon>
        <taxon>Thalassotalea</taxon>
    </lineage>
</organism>
<evidence type="ECO:0000313" key="12">
    <source>
        <dbReference type="EMBL" id="WNC68406.1"/>
    </source>
</evidence>
<evidence type="ECO:0000256" key="10">
    <source>
        <dbReference type="ARBA" id="ARBA00030772"/>
    </source>
</evidence>
<name>A0ABY9TJ30_9GAMM</name>
<evidence type="ECO:0000256" key="8">
    <source>
        <dbReference type="ARBA" id="ARBA00022927"/>
    </source>
</evidence>
<keyword evidence="13" id="KW-1185">Reference proteome</keyword>
<evidence type="ECO:0000256" key="11">
    <source>
        <dbReference type="SAM" id="Phobius"/>
    </source>
</evidence>
<keyword evidence="11" id="KW-1133">Transmembrane helix</keyword>
<evidence type="ECO:0000256" key="6">
    <source>
        <dbReference type="ARBA" id="ARBA00022519"/>
    </source>
</evidence>
<reference evidence="13" key="1">
    <citation type="submission" date="2023-09" db="EMBL/GenBank/DDBJ databases">
        <authorList>
            <person name="Li S."/>
            <person name="Li X."/>
            <person name="Zhang C."/>
            <person name="Zhao Z."/>
        </authorList>
    </citation>
    <scope>NUCLEOTIDE SEQUENCE [LARGE SCALE GENOMIC DNA]</scope>
    <source>
        <strain evidence="13">SQ345</strain>
    </source>
</reference>
<comment type="similarity">
    <text evidence="2">Belongs to the GSP N family.</text>
</comment>
<evidence type="ECO:0000256" key="1">
    <source>
        <dbReference type="ARBA" id="ARBA00004533"/>
    </source>
</evidence>
<dbReference type="RefSeq" id="WP_348387562.1">
    <property type="nucleotide sequence ID" value="NZ_CP134146.1"/>
</dbReference>
<keyword evidence="7 11" id="KW-0812">Transmembrane</keyword>
<comment type="subcellular location">
    <subcellularLocation>
        <location evidence="1">Cell inner membrane</location>
    </subcellularLocation>
</comment>
<evidence type="ECO:0000256" key="7">
    <source>
        <dbReference type="ARBA" id="ARBA00022692"/>
    </source>
</evidence>
<keyword evidence="4" id="KW-0813">Transport</keyword>
<keyword evidence="6" id="KW-0997">Cell inner membrane</keyword>
<evidence type="ECO:0000313" key="13">
    <source>
        <dbReference type="Proteomes" id="UP001248581"/>
    </source>
</evidence>
<dbReference type="Proteomes" id="UP001248581">
    <property type="component" value="Chromosome"/>
</dbReference>
<proteinExistence type="inferred from homology"/>
<protein>
    <recommendedName>
        <fullName evidence="3">Type II secretion system protein N</fullName>
    </recommendedName>
    <alternativeName>
        <fullName evidence="10">General secretion pathway protein N</fullName>
    </alternativeName>
</protein>
<evidence type="ECO:0000256" key="2">
    <source>
        <dbReference type="ARBA" id="ARBA00007208"/>
    </source>
</evidence>
<dbReference type="InterPro" id="IPR022792">
    <property type="entry name" value="T2SS_protein-GspN"/>
</dbReference>
<evidence type="ECO:0000256" key="5">
    <source>
        <dbReference type="ARBA" id="ARBA00022475"/>
    </source>
</evidence>
<evidence type="ECO:0000256" key="4">
    <source>
        <dbReference type="ARBA" id="ARBA00022448"/>
    </source>
</evidence>
<keyword evidence="9 11" id="KW-0472">Membrane</keyword>
<gene>
    <name evidence="12" type="ORF">RI845_18035</name>
</gene>
<keyword evidence="5" id="KW-1003">Cell membrane</keyword>
<dbReference type="EMBL" id="CP134146">
    <property type="protein sequence ID" value="WNC68406.1"/>
    <property type="molecule type" value="Genomic_DNA"/>
</dbReference>
<keyword evidence="8" id="KW-0653">Protein transport</keyword>
<feature type="transmembrane region" description="Helical" evidence="11">
    <location>
        <begin position="12"/>
        <end position="30"/>
    </location>
</feature>
<accession>A0ABY9TJ30</accession>
<sequence>MQLQDIKKYSAIVAGFIALYLIFLISLAPADKLISQISLPKGVSLQGISGSAFSGKAKSVTINNYAVKNVEWSVSIFSLITFNPSVAVNFGDRLSSISGSMDLSNLGPELLVENAQVIVDANEVATQLNLPIDVNAGGQIKLDILEIGMGKPVCGIADGVIQWDNAHVNAMEEDIDLGSLKATLACNKGALAITVDPKNNLGLELTANVLSMKRVTADGYLTPGANFPNALKPVLGFIGRKDSKGRYTIRL</sequence>
<evidence type="ECO:0000256" key="3">
    <source>
        <dbReference type="ARBA" id="ARBA00021563"/>
    </source>
</evidence>